<dbReference type="GO" id="GO:0009103">
    <property type="term" value="P:lipopolysaccharide biosynthetic process"/>
    <property type="evidence" value="ECO:0007669"/>
    <property type="project" value="UniProtKB-ARBA"/>
</dbReference>
<feature type="transmembrane region" description="Helical" evidence="8">
    <location>
        <begin position="280"/>
        <end position="296"/>
    </location>
</feature>
<evidence type="ECO:0000256" key="3">
    <source>
        <dbReference type="ARBA" id="ARBA00022676"/>
    </source>
</evidence>
<feature type="domain" description="Glycosyltransferase RgtA/B/C/D-like" evidence="9">
    <location>
        <begin position="55"/>
        <end position="206"/>
    </location>
</feature>
<evidence type="ECO:0000313" key="11">
    <source>
        <dbReference type="Proteomes" id="UP000192251"/>
    </source>
</evidence>
<dbReference type="AlphaFoldDB" id="A0ABC8C3U5"/>
<keyword evidence="3" id="KW-0328">Glycosyltransferase</keyword>
<evidence type="ECO:0000256" key="1">
    <source>
        <dbReference type="ARBA" id="ARBA00004651"/>
    </source>
</evidence>
<dbReference type="EMBL" id="CP020563">
    <property type="protein sequence ID" value="ARF77275.1"/>
    <property type="molecule type" value="Genomic_DNA"/>
</dbReference>
<evidence type="ECO:0000259" key="9">
    <source>
        <dbReference type="Pfam" id="PF13231"/>
    </source>
</evidence>
<dbReference type="PANTHER" id="PTHR33908:SF3">
    <property type="entry name" value="UNDECAPRENYL PHOSPHATE-ALPHA-4-AMINO-4-DEOXY-L-ARABINOSE ARABINOSYL TRANSFERASE"/>
    <property type="match status" value="1"/>
</dbReference>
<dbReference type="Pfam" id="PF13231">
    <property type="entry name" value="PMT_2"/>
    <property type="match status" value="1"/>
</dbReference>
<proteinExistence type="predicted"/>
<dbReference type="GO" id="GO:0016757">
    <property type="term" value="F:glycosyltransferase activity"/>
    <property type="evidence" value="ECO:0007669"/>
    <property type="project" value="UniProtKB-KW"/>
</dbReference>
<evidence type="ECO:0000256" key="7">
    <source>
        <dbReference type="ARBA" id="ARBA00023136"/>
    </source>
</evidence>
<reference evidence="10 11" key="1">
    <citation type="submission" date="2017-04" db="EMBL/GenBank/DDBJ databases">
        <title>The complete genome sequence of Streptomyces albolongus YIM 101047, the producer of novel bafilomycins and novel odoriferous sesquiterpenoids.</title>
        <authorList>
            <person name="Yin M."/>
            <person name="Jiang Y."/>
        </authorList>
    </citation>
    <scope>NUCLEOTIDE SEQUENCE [LARGE SCALE GENOMIC DNA]</scope>
    <source>
        <strain evidence="10 11">YIM 101047</strain>
    </source>
</reference>
<comment type="subcellular location">
    <subcellularLocation>
        <location evidence="1">Cell membrane</location>
        <topology evidence="1">Multi-pass membrane protein</topology>
    </subcellularLocation>
</comment>
<gene>
    <name evidence="10" type="ORF">B7C62_19730</name>
</gene>
<evidence type="ECO:0000256" key="6">
    <source>
        <dbReference type="ARBA" id="ARBA00022989"/>
    </source>
</evidence>
<keyword evidence="11" id="KW-1185">Reference proteome</keyword>
<dbReference type="InterPro" id="IPR038731">
    <property type="entry name" value="RgtA/B/C-like"/>
</dbReference>
<dbReference type="KEGG" id="kab:B7C62_19730"/>
<evidence type="ECO:0000256" key="4">
    <source>
        <dbReference type="ARBA" id="ARBA00022679"/>
    </source>
</evidence>
<feature type="transmembrane region" description="Helical" evidence="8">
    <location>
        <begin position="123"/>
        <end position="139"/>
    </location>
</feature>
<keyword evidence="2" id="KW-1003">Cell membrane</keyword>
<evidence type="ECO:0000256" key="2">
    <source>
        <dbReference type="ARBA" id="ARBA00022475"/>
    </source>
</evidence>
<name>A0ABC8C3U5_9ACTN</name>
<keyword evidence="6 8" id="KW-1133">Transmembrane helix</keyword>
<accession>A0ABC8C3U5</accession>
<dbReference type="Proteomes" id="UP000192251">
    <property type="component" value="Chromosome"/>
</dbReference>
<evidence type="ECO:0000313" key="10">
    <source>
        <dbReference type="EMBL" id="ARF77275.1"/>
    </source>
</evidence>
<keyword evidence="5 8" id="KW-0812">Transmembrane</keyword>
<evidence type="ECO:0000256" key="8">
    <source>
        <dbReference type="SAM" id="Phobius"/>
    </source>
</evidence>
<organism evidence="10 11">
    <name type="scientific">Kitasatospora albolonga</name>
    <dbReference type="NCBI Taxonomy" id="68173"/>
    <lineage>
        <taxon>Bacteria</taxon>
        <taxon>Bacillati</taxon>
        <taxon>Actinomycetota</taxon>
        <taxon>Actinomycetes</taxon>
        <taxon>Kitasatosporales</taxon>
        <taxon>Streptomycetaceae</taxon>
        <taxon>Kitasatospora</taxon>
    </lineage>
</organism>
<feature type="transmembrane region" description="Helical" evidence="8">
    <location>
        <begin position="185"/>
        <end position="204"/>
    </location>
</feature>
<feature type="transmembrane region" description="Helical" evidence="8">
    <location>
        <begin position="71"/>
        <end position="92"/>
    </location>
</feature>
<protein>
    <recommendedName>
        <fullName evidence="9">Glycosyltransferase RgtA/B/C/D-like domain-containing protein</fullName>
    </recommendedName>
</protein>
<feature type="transmembrane region" description="Helical" evidence="8">
    <location>
        <begin position="151"/>
        <end position="173"/>
    </location>
</feature>
<dbReference type="InterPro" id="IPR050297">
    <property type="entry name" value="LipidA_mod_glycosyltrf_83"/>
</dbReference>
<feature type="transmembrane region" description="Helical" evidence="8">
    <location>
        <begin position="253"/>
        <end position="274"/>
    </location>
</feature>
<keyword evidence="7 8" id="KW-0472">Membrane</keyword>
<feature type="transmembrane region" description="Helical" evidence="8">
    <location>
        <begin position="303"/>
        <end position="322"/>
    </location>
</feature>
<evidence type="ECO:0000256" key="5">
    <source>
        <dbReference type="ARBA" id="ARBA00022692"/>
    </source>
</evidence>
<sequence>MALAPAATALVVGLWGIRRRNSLWSDEAVTYEVAHRSTSDIWRLLAEADVVHGLHYFLMHAVFALWDGGPVALRLPSVLAVAVTAAGVGLLGHRLAGPRAGLLAGLALPLLPAMQRYAQEGRSYALVCALVTWGTWLLLEALDGGGRKRWAGYGAVMLAACLLHEFAVLGLIAHGTTVALSRKALRPWAVTAAAVVAGLSPLALFSATQSGQVAWIGAPDASDLGVFAATALLGTACARLGRATIRRPVSLPTLALPLLILPAGLLLALSLLRPLYVDRYVLYGSIGLALLIGAALDRLPSRATVATVSLVAATVALLPFGLQLRTPEGRSDNVNAVAEAVREMSAPGDGLVFTPARRAWVLANPGAYAHLDDLALASSPAASGTLFGTEVAPAEIRARMLAAPRIVAVADAYGEPGDSTGRAATKSAVLRAHFEVCDTRRVTRAQITVYARPGYC</sequence>
<dbReference type="PANTHER" id="PTHR33908">
    <property type="entry name" value="MANNOSYLTRANSFERASE YKCB-RELATED"/>
    <property type="match status" value="1"/>
</dbReference>
<feature type="transmembrane region" description="Helical" evidence="8">
    <location>
        <begin position="224"/>
        <end position="241"/>
    </location>
</feature>
<dbReference type="GO" id="GO:0005886">
    <property type="term" value="C:plasma membrane"/>
    <property type="evidence" value="ECO:0007669"/>
    <property type="project" value="UniProtKB-SubCell"/>
</dbReference>
<keyword evidence="4" id="KW-0808">Transferase</keyword>